<protein>
    <submittedName>
        <fullName evidence="2">Alpha/beta hydrolase</fullName>
    </submittedName>
</protein>
<sequence length="283" mass="31751">MNLRILFCMVFYLGIVLKSQAQYAFKTEVSGKGPALLLIPGYSCSGDVWKETVAILSANYECHVLTLAGYAGQPAIDTPVLKTVKGDIIRYVKDKKLNKPILVGHSLGAFMSIWVASEAPGLFGKIVCVDGVPFISALGRPQITVDSVKKNPAFNPELVIRNFQNLPDKGFVDQTAMAMRWQVQDTARARQIAIWQYNSDRKTLATTLLEMSTTDLRAALKKIPQPVLVMGSIYQTKEQSERWLKQQYEQTPDLVIKVADSKHFIMYDQPNWFITELTAFLNK</sequence>
<keyword evidence="2" id="KW-0378">Hydrolase</keyword>
<keyword evidence="3" id="KW-1185">Reference proteome</keyword>
<dbReference type="InterPro" id="IPR000073">
    <property type="entry name" value="AB_hydrolase_1"/>
</dbReference>
<dbReference type="PANTHER" id="PTHR43798">
    <property type="entry name" value="MONOACYLGLYCEROL LIPASE"/>
    <property type="match status" value="1"/>
</dbReference>
<proteinExistence type="predicted"/>
<dbReference type="Proteomes" id="UP001200145">
    <property type="component" value="Unassembled WGS sequence"/>
</dbReference>
<evidence type="ECO:0000313" key="3">
    <source>
        <dbReference type="Proteomes" id="UP001200145"/>
    </source>
</evidence>
<accession>A0ABS9BLA9</accession>
<comment type="caution">
    <text evidence="2">The sequence shown here is derived from an EMBL/GenBank/DDBJ whole genome shotgun (WGS) entry which is preliminary data.</text>
</comment>
<feature type="domain" description="AB hydrolase-1" evidence="1">
    <location>
        <begin position="36"/>
        <end position="273"/>
    </location>
</feature>
<gene>
    <name evidence="2" type="ORF">L0U88_15345</name>
</gene>
<dbReference type="InterPro" id="IPR050266">
    <property type="entry name" value="AB_hydrolase_sf"/>
</dbReference>
<dbReference type="RefSeq" id="WP_234866966.1">
    <property type="nucleotide sequence ID" value="NZ_JAKEVY010000004.1"/>
</dbReference>
<dbReference type="Gene3D" id="3.40.50.1820">
    <property type="entry name" value="alpha/beta hydrolase"/>
    <property type="match status" value="1"/>
</dbReference>
<evidence type="ECO:0000313" key="2">
    <source>
        <dbReference type="EMBL" id="MCF1716014.1"/>
    </source>
</evidence>
<organism evidence="2 3">
    <name type="scientific">Flavihumibacter fluminis</name>
    <dbReference type="NCBI Taxonomy" id="2909236"/>
    <lineage>
        <taxon>Bacteria</taxon>
        <taxon>Pseudomonadati</taxon>
        <taxon>Bacteroidota</taxon>
        <taxon>Chitinophagia</taxon>
        <taxon>Chitinophagales</taxon>
        <taxon>Chitinophagaceae</taxon>
        <taxon>Flavihumibacter</taxon>
    </lineage>
</organism>
<dbReference type="InterPro" id="IPR029058">
    <property type="entry name" value="AB_hydrolase_fold"/>
</dbReference>
<reference evidence="2 3" key="1">
    <citation type="submission" date="2022-01" db="EMBL/GenBank/DDBJ databases">
        <title>Flavihumibacter sp. nov., isolated from sediment of a river.</title>
        <authorList>
            <person name="Liu H."/>
        </authorList>
    </citation>
    <scope>NUCLEOTIDE SEQUENCE [LARGE SCALE GENOMIC DNA]</scope>
    <source>
        <strain evidence="2 3">RY-1</strain>
    </source>
</reference>
<dbReference type="GO" id="GO:0016787">
    <property type="term" value="F:hydrolase activity"/>
    <property type="evidence" value="ECO:0007669"/>
    <property type="project" value="UniProtKB-KW"/>
</dbReference>
<dbReference type="EMBL" id="JAKEVY010000004">
    <property type="protein sequence ID" value="MCF1716014.1"/>
    <property type="molecule type" value="Genomic_DNA"/>
</dbReference>
<dbReference type="Pfam" id="PF12697">
    <property type="entry name" value="Abhydrolase_6"/>
    <property type="match status" value="1"/>
</dbReference>
<evidence type="ECO:0000259" key="1">
    <source>
        <dbReference type="Pfam" id="PF12697"/>
    </source>
</evidence>
<dbReference type="SUPFAM" id="SSF53474">
    <property type="entry name" value="alpha/beta-Hydrolases"/>
    <property type="match status" value="1"/>
</dbReference>
<name>A0ABS9BLA9_9BACT</name>